<keyword evidence="4 6" id="KW-1133">Transmembrane helix</keyword>
<dbReference type="OrthoDB" id="3900342at2759"/>
<evidence type="ECO:0000256" key="6">
    <source>
        <dbReference type="SAM" id="Phobius"/>
    </source>
</evidence>
<dbReference type="AlphaFoldDB" id="A0A6A6J7A0"/>
<name>A0A6A6J7A0_WESOR</name>
<keyword evidence="2" id="KW-0813">Transport</keyword>
<organism evidence="7 8">
    <name type="scientific">Westerdykella ornata</name>
    <dbReference type="NCBI Taxonomy" id="318751"/>
    <lineage>
        <taxon>Eukaryota</taxon>
        <taxon>Fungi</taxon>
        <taxon>Dikarya</taxon>
        <taxon>Ascomycota</taxon>
        <taxon>Pezizomycotina</taxon>
        <taxon>Dothideomycetes</taxon>
        <taxon>Pleosporomycetidae</taxon>
        <taxon>Pleosporales</taxon>
        <taxon>Sporormiaceae</taxon>
        <taxon>Westerdykella</taxon>
    </lineage>
</organism>
<dbReference type="GO" id="GO:0022857">
    <property type="term" value="F:transmembrane transporter activity"/>
    <property type="evidence" value="ECO:0007669"/>
    <property type="project" value="UniProtKB-ARBA"/>
</dbReference>
<keyword evidence="3 6" id="KW-0812">Transmembrane</keyword>
<evidence type="ECO:0000256" key="5">
    <source>
        <dbReference type="ARBA" id="ARBA00023136"/>
    </source>
</evidence>
<evidence type="ECO:0008006" key="9">
    <source>
        <dbReference type="Google" id="ProtNLM"/>
    </source>
</evidence>
<dbReference type="RefSeq" id="XP_033649616.1">
    <property type="nucleotide sequence ID" value="XM_033800450.1"/>
</dbReference>
<proteinExistence type="predicted"/>
<dbReference type="PANTHER" id="PTHR45649">
    <property type="entry name" value="AMINO-ACID PERMEASE BAT1"/>
    <property type="match status" value="1"/>
</dbReference>
<sequence length="348" mass="36727">MILLVHVASQRVVASKGHSVSPLYTLDSDTGSTLSTTLFNASGNAQELDRQFSLLSLCSIGITTGNVWAVLGGSIHSTMVARRVSYTSSMAVSAFFWMIAACIAEMASAIPSSAGVYHWPTPTGGAKYGKALGFFAGWWSCLGYIFNTASISLILAQQVVSIIIVCAIVPSKTGKGHASNGFAWEGWQNQTGWTSDGFVFCAGMLNGAMALGTPDLDALFSNPLAIPARRVVSPSHKLATAPSDLLLHFMPTRFLSPLIATLTCGHINTTLGAIYVANSTALTGYLDFIASGLFTMPSPVFYTSAGLATAYKCVFIVIYCFPYAVPFDEQSVNYSSLVTGGLTIVVGC</sequence>
<protein>
    <recommendedName>
        <fullName evidence="9">Amino acid transporter</fullName>
    </recommendedName>
</protein>
<gene>
    <name evidence="7" type="ORF">EI97DRAFT_453276</name>
</gene>
<evidence type="ECO:0000256" key="3">
    <source>
        <dbReference type="ARBA" id="ARBA00022692"/>
    </source>
</evidence>
<keyword evidence="5 6" id="KW-0472">Membrane</keyword>
<dbReference type="GeneID" id="54553625"/>
<dbReference type="Proteomes" id="UP000800097">
    <property type="component" value="Unassembled WGS sequence"/>
</dbReference>
<keyword evidence="8" id="KW-1185">Reference proteome</keyword>
<dbReference type="Gene3D" id="1.20.1740.10">
    <property type="entry name" value="Amino acid/polyamine transporter I"/>
    <property type="match status" value="1"/>
</dbReference>
<accession>A0A6A6J7A0</accession>
<comment type="subcellular location">
    <subcellularLocation>
        <location evidence="1">Membrane</location>
        <topology evidence="1">Multi-pass membrane protein</topology>
    </subcellularLocation>
</comment>
<evidence type="ECO:0000313" key="8">
    <source>
        <dbReference type="Proteomes" id="UP000800097"/>
    </source>
</evidence>
<dbReference type="EMBL" id="ML986527">
    <property type="protein sequence ID" value="KAF2272077.1"/>
    <property type="molecule type" value="Genomic_DNA"/>
</dbReference>
<evidence type="ECO:0000313" key="7">
    <source>
        <dbReference type="EMBL" id="KAF2272077.1"/>
    </source>
</evidence>
<dbReference type="GO" id="GO:0016020">
    <property type="term" value="C:membrane"/>
    <property type="evidence" value="ECO:0007669"/>
    <property type="project" value="UniProtKB-SubCell"/>
</dbReference>
<evidence type="ECO:0000256" key="4">
    <source>
        <dbReference type="ARBA" id="ARBA00022989"/>
    </source>
</evidence>
<dbReference type="PANTHER" id="PTHR45649:SF27">
    <property type="entry name" value="CHOLINE TRANSPORTER (EUROFUNG)"/>
    <property type="match status" value="1"/>
</dbReference>
<evidence type="ECO:0000256" key="2">
    <source>
        <dbReference type="ARBA" id="ARBA00022448"/>
    </source>
</evidence>
<evidence type="ECO:0000256" key="1">
    <source>
        <dbReference type="ARBA" id="ARBA00004141"/>
    </source>
</evidence>
<feature type="transmembrane region" description="Helical" evidence="6">
    <location>
        <begin position="91"/>
        <end position="110"/>
    </location>
</feature>
<reference evidence="7" key="1">
    <citation type="journal article" date="2020" name="Stud. Mycol.">
        <title>101 Dothideomycetes genomes: a test case for predicting lifestyles and emergence of pathogens.</title>
        <authorList>
            <person name="Haridas S."/>
            <person name="Albert R."/>
            <person name="Binder M."/>
            <person name="Bloem J."/>
            <person name="Labutti K."/>
            <person name="Salamov A."/>
            <person name="Andreopoulos B."/>
            <person name="Baker S."/>
            <person name="Barry K."/>
            <person name="Bills G."/>
            <person name="Bluhm B."/>
            <person name="Cannon C."/>
            <person name="Castanera R."/>
            <person name="Culley D."/>
            <person name="Daum C."/>
            <person name="Ezra D."/>
            <person name="Gonzalez J."/>
            <person name="Henrissat B."/>
            <person name="Kuo A."/>
            <person name="Liang C."/>
            <person name="Lipzen A."/>
            <person name="Lutzoni F."/>
            <person name="Magnuson J."/>
            <person name="Mondo S."/>
            <person name="Nolan M."/>
            <person name="Ohm R."/>
            <person name="Pangilinan J."/>
            <person name="Park H.-J."/>
            <person name="Ramirez L."/>
            <person name="Alfaro M."/>
            <person name="Sun H."/>
            <person name="Tritt A."/>
            <person name="Yoshinaga Y."/>
            <person name="Zwiers L.-H."/>
            <person name="Turgeon B."/>
            <person name="Goodwin S."/>
            <person name="Spatafora J."/>
            <person name="Crous P."/>
            <person name="Grigoriev I."/>
        </authorList>
    </citation>
    <scope>NUCLEOTIDE SEQUENCE</scope>
    <source>
        <strain evidence="7">CBS 379.55</strain>
    </source>
</reference>
<feature type="transmembrane region" description="Helical" evidence="6">
    <location>
        <begin position="52"/>
        <end position="71"/>
    </location>
</feature>